<reference evidence="2 3" key="1">
    <citation type="submission" date="2024-11" db="EMBL/GenBank/DDBJ databases">
        <title>A near-complete genome assembly of Cinchona calisaya.</title>
        <authorList>
            <person name="Lian D.C."/>
            <person name="Zhao X.W."/>
            <person name="Wei L."/>
        </authorList>
    </citation>
    <scope>NUCLEOTIDE SEQUENCE [LARGE SCALE GENOMIC DNA]</scope>
    <source>
        <tissue evidence="2">Nenye</tissue>
    </source>
</reference>
<dbReference type="InterPro" id="IPR044730">
    <property type="entry name" value="RNase_H-like_dom_plant"/>
</dbReference>
<accession>A0ABD3AYK9</accession>
<dbReference type="Pfam" id="PF13456">
    <property type="entry name" value="RVT_3"/>
    <property type="match status" value="1"/>
</dbReference>
<dbReference type="InterPro" id="IPR036397">
    <property type="entry name" value="RNaseH_sf"/>
</dbReference>
<gene>
    <name evidence="2" type="ORF">ACH5RR_004656</name>
</gene>
<evidence type="ECO:0000259" key="1">
    <source>
        <dbReference type="Pfam" id="PF13456"/>
    </source>
</evidence>
<sequence length="309" mass="35849">MKECMEGSGSNCFNYLLWLIRHDRLMTYNLRRLMTMIQDDLCLVYHSSPETTLHAVRDCSWAKAIWQNIVQATHWLNFFSLGLVEWVDWSLENDIGAWTGYFWDLIFCTTSAHMWEWRNKHVHQQKQLTPAQHVMYIRRNVEEIDTAIQRVHLSNHQSTLLGWTFPRSRWVKLNVDGASKENPRAARCGVTIGLSSSLVVELWALWKGLQLAWDLGFRHVEVESDSKMGLSLVNEACDTHAHFNIVWKIKELLGLNWDCTLNHYWRGGNYYADALANYNLGLPPDVTLLPDLPDEVKPLLGNDLMGLTH</sequence>
<dbReference type="PANTHER" id="PTHR47723">
    <property type="entry name" value="OS05G0353850 PROTEIN"/>
    <property type="match status" value="1"/>
</dbReference>
<dbReference type="SUPFAM" id="SSF53098">
    <property type="entry name" value="Ribonuclease H-like"/>
    <property type="match status" value="1"/>
</dbReference>
<dbReference type="Proteomes" id="UP001630127">
    <property type="component" value="Unassembled WGS sequence"/>
</dbReference>
<proteinExistence type="predicted"/>
<comment type="caution">
    <text evidence="2">The sequence shown here is derived from an EMBL/GenBank/DDBJ whole genome shotgun (WGS) entry which is preliminary data.</text>
</comment>
<feature type="domain" description="RNase H type-1" evidence="1">
    <location>
        <begin position="193"/>
        <end position="278"/>
    </location>
</feature>
<name>A0ABD3AYK9_9GENT</name>
<dbReference type="PANTHER" id="PTHR47723:SF19">
    <property type="entry name" value="POLYNUCLEOTIDYL TRANSFERASE, RIBONUCLEASE H-LIKE SUPERFAMILY PROTEIN"/>
    <property type="match status" value="1"/>
</dbReference>
<dbReference type="InterPro" id="IPR053151">
    <property type="entry name" value="RNase_H-like"/>
</dbReference>
<dbReference type="InterPro" id="IPR002156">
    <property type="entry name" value="RNaseH_domain"/>
</dbReference>
<protein>
    <recommendedName>
        <fullName evidence="1">RNase H type-1 domain-containing protein</fullName>
    </recommendedName>
</protein>
<dbReference type="Gene3D" id="3.30.420.10">
    <property type="entry name" value="Ribonuclease H-like superfamily/Ribonuclease H"/>
    <property type="match status" value="1"/>
</dbReference>
<dbReference type="EMBL" id="JBJUIK010000002">
    <property type="protein sequence ID" value="KAL3536195.1"/>
    <property type="molecule type" value="Genomic_DNA"/>
</dbReference>
<dbReference type="InterPro" id="IPR012337">
    <property type="entry name" value="RNaseH-like_sf"/>
</dbReference>
<dbReference type="CDD" id="cd06222">
    <property type="entry name" value="RNase_H_like"/>
    <property type="match status" value="1"/>
</dbReference>
<organism evidence="2 3">
    <name type="scientific">Cinchona calisaya</name>
    <dbReference type="NCBI Taxonomy" id="153742"/>
    <lineage>
        <taxon>Eukaryota</taxon>
        <taxon>Viridiplantae</taxon>
        <taxon>Streptophyta</taxon>
        <taxon>Embryophyta</taxon>
        <taxon>Tracheophyta</taxon>
        <taxon>Spermatophyta</taxon>
        <taxon>Magnoliopsida</taxon>
        <taxon>eudicotyledons</taxon>
        <taxon>Gunneridae</taxon>
        <taxon>Pentapetalae</taxon>
        <taxon>asterids</taxon>
        <taxon>lamiids</taxon>
        <taxon>Gentianales</taxon>
        <taxon>Rubiaceae</taxon>
        <taxon>Cinchonoideae</taxon>
        <taxon>Cinchoneae</taxon>
        <taxon>Cinchona</taxon>
    </lineage>
</organism>
<evidence type="ECO:0000313" key="2">
    <source>
        <dbReference type="EMBL" id="KAL3536195.1"/>
    </source>
</evidence>
<evidence type="ECO:0000313" key="3">
    <source>
        <dbReference type="Proteomes" id="UP001630127"/>
    </source>
</evidence>
<keyword evidence="3" id="KW-1185">Reference proteome</keyword>
<dbReference type="AlphaFoldDB" id="A0ABD3AYK9"/>